<dbReference type="InterPro" id="IPR029026">
    <property type="entry name" value="tRNA_m1G_MTases_N"/>
</dbReference>
<dbReference type="SUPFAM" id="SSF75217">
    <property type="entry name" value="alpha/beta knot"/>
    <property type="match status" value="1"/>
</dbReference>
<comment type="caution">
    <text evidence="2">The sequence shown here is derived from an EMBL/GenBank/DDBJ whole genome shotgun (WGS) entry which is preliminary data.</text>
</comment>
<keyword evidence="3" id="KW-1185">Reference proteome</keyword>
<dbReference type="EMBL" id="JALLBG020000240">
    <property type="protein sequence ID" value="KAL3758136.1"/>
    <property type="molecule type" value="Genomic_DNA"/>
</dbReference>
<dbReference type="Gene3D" id="3.40.1280.10">
    <property type="match status" value="1"/>
</dbReference>
<accession>A0ABD3M837</accession>
<dbReference type="Proteomes" id="UP001530293">
    <property type="component" value="Unassembled WGS sequence"/>
</dbReference>
<reference evidence="2 3" key="1">
    <citation type="submission" date="2024-10" db="EMBL/GenBank/DDBJ databases">
        <title>Updated reference genomes for cyclostephanoid diatoms.</title>
        <authorList>
            <person name="Roberts W.R."/>
            <person name="Alverson A.J."/>
        </authorList>
    </citation>
    <scope>NUCLEOTIDE SEQUENCE [LARGE SCALE GENOMIC DNA]</scope>
    <source>
        <strain evidence="2 3">AJA232-27</strain>
    </source>
</reference>
<dbReference type="AlphaFoldDB" id="A0ABD3M837"/>
<evidence type="ECO:0000256" key="1">
    <source>
        <dbReference type="SAM" id="MobiDB-lite"/>
    </source>
</evidence>
<evidence type="ECO:0008006" key="4">
    <source>
        <dbReference type="Google" id="ProtNLM"/>
    </source>
</evidence>
<gene>
    <name evidence="2" type="ORF">ACHAWU_004217</name>
</gene>
<protein>
    <recommendedName>
        <fullName evidence="4">tRNA/rRNA methyltransferase SpoU type domain-containing protein</fullName>
    </recommendedName>
</protein>
<feature type="region of interest" description="Disordered" evidence="1">
    <location>
        <begin position="1"/>
        <end position="24"/>
    </location>
</feature>
<name>A0ABD3M837_9STRA</name>
<dbReference type="InterPro" id="IPR029028">
    <property type="entry name" value="Alpha/beta_knot_MTases"/>
</dbReference>
<evidence type="ECO:0000313" key="2">
    <source>
        <dbReference type="EMBL" id="KAL3758136.1"/>
    </source>
</evidence>
<organism evidence="2 3">
    <name type="scientific">Discostella pseudostelligera</name>
    <dbReference type="NCBI Taxonomy" id="259834"/>
    <lineage>
        <taxon>Eukaryota</taxon>
        <taxon>Sar</taxon>
        <taxon>Stramenopiles</taxon>
        <taxon>Ochrophyta</taxon>
        <taxon>Bacillariophyta</taxon>
        <taxon>Coscinodiscophyceae</taxon>
        <taxon>Thalassiosirophycidae</taxon>
        <taxon>Stephanodiscales</taxon>
        <taxon>Stephanodiscaceae</taxon>
        <taxon>Discostella</taxon>
    </lineage>
</organism>
<proteinExistence type="predicted"/>
<evidence type="ECO:0000313" key="3">
    <source>
        <dbReference type="Proteomes" id="UP001530293"/>
    </source>
</evidence>
<sequence length="541" mass="60163">MTPTGGHQQHAHQHDGDGEGDFVTTTLTNPGIIDRLEQDITDYLSIFGFSLRRQVELDESSCRIGHVRCNAVLVIPRLLIGDNCVATNNDTITASSTAVSSSIPVAEPIATLHLHINDASLLATVGPLLRTFLRLSPSHIHPLLLRAVIHCQFTLDALEKINKMSAEQKVDQLNRQEELSARRMAHHVHMLVRNSMGSALCLQLVVVLPWYWRRQSTQEEDNATIRGVNSPYIRTNVPISVNSVMSAMKENPDACYPTVQLVEQCKQNGTDTTDDHSIHDECSTATLYLHVRTRMCTVRHQPLLFRWISSWTTPTINHQCQGAMHPESHRVDRFPLIVTCIEKVGNLHRILMLVHDHDEKDRNTRGISGSSLSTELVIIMPTTAKDLNDKTRRNFDDAIDNFHQVVIGEEQGYQRPTLICEEGAADMLHKMVVQRQAFLSTEAPPRIVGIDLHPDALTLNGDYATSTPISPALQSMRDADVILFGYESTGIPSNIADELVNSWVQIPSRSSINVVAAMSIVFDALSWSASDGKALRPTTTN</sequence>